<dbReference type="GO" id="GO:0009097">
    <property type="term" value="P:isoleucine biosynthetic process"/>
    <property type="evidence" value="ECO:0007669"/>
    <property type="project" value="UniProtKB-UniPathway"/>
</dbReference>
<evidence type="ECO:0000256" key="17">
    <source>
        <dbReference type="RuleBase" id="RU004517"/>
    </source>
</evidence>
<evidence type="ECO:0000256" key="14">
    <source>
        <dbReference type="PIRSR" id="PIRSR006468-1"/>
    </source>
</evidence>
<comment type="catalytic activity">
    <reaction evidence="13 17">
        <text>L-leucine + 2-oxoglutarate = 4-methyl-2-oxopentanoate + L-glutamate</text>
        <dbReference type="Rhea" id="RHEA:18321"/>
        <dbReference type="ChEBI" id="CHEBI:16810"/>
        <dbReference type="ChEBI" id="CHEBI:17865"/>
        <dbReference type="ChEBI" id="CHEBI:29985"/>
        <dbReference type="ChEBI" id="CHEBI:57427"/>
        <dbReference type="EC" id="2.6.1.42"/>
    </reaction>
</comment>
<protein>
    <recommendedName>
        <fullName evidence="17">Branched-chain-amino-acid aminotransferase</fullName>
        <ecNumber evidence="17">2.6.1.42</ecNumber>
    </recommendedName>
</protein>
<comment type="similarity">
    <text evidence="5 15">Belongs to the class-IV pyridoxal-phosphate-dependent aminotransferase family.</text>
</comment>
<keyword evidence="9 16" id="KW-0663">Pyridoxal phosphate</keyword>
<dbReference type="GO" id="GO:0052654">
    <property type="term" value="F:L-leucine-2-oxoglutarate transaminase activity"/>
    <property type="evidence" value="ECO:0007669"/>
    <property type="project" value="RHEA"/>
</dbReference>
<evidence type="ECO:0000256" key="7">
    <source>
        <dbReference type="ARBA" id="ARBA00022605"/>
    </source>
</evidence>
<evidence type="ECO:0000256" key="2">
    <source>
        <dbReference type="ARBA" id="ARBA00004824"/>
    </source>
</evidence>
<keyword evidence="19" id="KW-1185">Reference proteome</keyword>
<dbReference type="OrthoDB" id="9804984at2"/>
<feature type="modified residue" description="N6-(pyridoxal phosphate)lysine" evidence="14">
    <location>
        <position position="205"/>
    </location>
</feature>
<evidence type="ECO:0000256" key="8">
    <source>
        <dbReference type="ARBA" id="ARBA00022679"/>
    </source>
</evidence>
<evidence type="ECO:0000313" key="18">
    <source>
        <dbReference type="EMBL" id="SDH25183.1"/>
    </source>
</evidence>
<dbReference type="InterPro" id="IPR018300">
    <property type="entry name" value="Aminotrans_IV_CS"/>
</dbReference>
<evidence type="ECO:0000256" key="3">
    <source>
        <dbReference type="ARBA" id="ARBA00004931"/>
    </source>
</evidence>
<evidence type="ECO:0000313" key="19">
    <source>
        <dbReference type="Proteomes" id="UP000198923"/>
    </source>
</evidence>
<gene>
    <name evidence="18" type="ORF">SAMN05421505_11322</name>
</gene>
<evidence type="ECO:0000256" key="11">
    <source>
        <dbReference type="ARBA" id="ARBA00048212"/>
    </source>
</evidence>
<comment type="catalytic activity">
    <reaction evidence="12 17">
        <text>L-isoleucine + 2-oxoglutarate = (S)-3-methyl-2-oxopentanoate + L-glutamate</text>
        <dbReference type="Rhea" id="RHEA:24801"/>
        <dbReference type="ChEBI" id="CHEBI:16810"/>
        <dbReference type="ChEBI" id="CHEBI:29985"/>
        <dbReference type="ChEBI" id="CHEBI:35146"/>
        <dbReference type="ChEBI" id="CHEBI:58045"/>
        <dbReference type="EC" id="2.6.1.42"/>
    </reaction>
</comment>
<dbReference type="InterPro" id="IPR001544">
    <property type="entry name" value="Aminotrans_IV"/>
</dbReference>
<dbReference type="InterPro" id="IPR043132">
    <property type="entry name" value="BCAT-like_C"/>
</dbReference>
<evidence type="ECO:0000256" key="15">
    <source>
        <dbReference type="RuleBase" id="RU004106"/>
    </source>
</evidence>
<dbReference type="RefSeq" id="WP_093171167.1">
    <property type="nucleotide sequence ID" value="NZ_FNCN01000013.1"/>
</dbReference>
<dbReference type="Gene3D" id="3.20.10.10">
    <property type="entry name" value="D-amino Acid Aminotransferase, subunit A, domain 2"/>
    <property type="match status" value="1"/>
</dbReference>
<comment type="cofactor">
    <cofactor evidence="1 16">
        <name>pyridoxal 5'-phosphate</name>
        <dbReference type="ChEBI" id="CHEBI:597326"/>
    </cofactor>
</comment>
<dbReference type="STRING" id="504805.SAMN05421505_11322"/>
<dbReference type="AlphaFoldDB" id="A0A1G8AWK4"/>
<comment type="pathway">
    <text evidence="4">Amino-acid biosynthesis; L-leucine biosynthesis; L-leucine from 3-methyl-2-oxobutanoate: step 4/4.</text>
</comment>
<dbReference type="InterPro" id="IPR036038">
    <property type="entry name" value="Aminotransferase-like"/>
</dbReference>
<dbReference type="PROSITE" id="PS00770">
    <property type="entry name" value="AA_TRANSFER_CLASS_4"/>
    <property type="match status" value="1"/>
</dbReference>
<reference evidence="18 19" key="1">
    <citation type="submission" date="2016-10" db="EMBL/GenBank/DDBJ databases">
        <authorList>
            <person name="de Groot N.N."/>
        </authorList>
    </citation>
    <scope>NUCLEOTIDE SEQUENCE [LARGE SCALE GENOMIC DNA]</scope>
    <source>
        <strain evidence="18 19">CPCC 201354</strain>
    </source>
</reference>
<name>A0A1G8AWK4_9ACTN</name>
<dbReference type="NCBIfam" id="TIGR01123">
    <property type="entry name" value="ilvE_II"/>
    <property type="match status" value="1"/>
</dbReference>
<dbReference type="CDD" id="cd01557">
    <property type="entry name" value="BCAT_beta_family"/>
    <property type="match status" value="1"/>
</dbReference>
<dbReference type="UniPathway" id="UPA00048">
    <property type="reaction ID" value="UER00073"/>
</dbReference>
<organism evidence="18 19">
    <name type="scientific">Sinosporangium album</name>
    <dbReference type="NCBI Taxonomy" id="504805"/>
    <lineage>
        <taxon>Bacteria</taxon>
        <taxon>Bacillati</taxon>
        <taxon>Actinomycetota</taxon>
        <taxon>Actinomycetes</taxon>
        <taxon>Streptosporangiales</taxon>
        <taxon>Streptosporangiaceae</taxon>
        <taxon>Sinosporangium</taxon>
    </lineage>
</organism>
<evidence type="ECO:0000256" key="10">
    <source>
        <dbReference type="ARBA" id="ARBA00023304"/>
    </source>
</evidence>
<comment type="pathway">
    <text evidence="2">Amino-acid biosynthesis; L-isoleucine biosynthesis; L-isoleucine from 2-oxobutanoate: step 4/4.</text>
</comment>
<comment type="catalytic activity">
    <reaction evidence="11 17">
        <text>L-valine + 2-oxoglutarate = 3-methyl-2-oxobutanoate + L-glutamate</text>
        <dbReference type="Rhea" id="RHEA:24813"/>
        <dbReference type="ChEBI" id="CHEBI:11851"/>
        <dbReference type="ChEBI" id="CHEBI:16810"/>
        <dbReference type="ChEBI" id="CHEBI:29985"/>
        <dbReference type="ChEBI" id="CHEBI:57762"/>
        <dbReference type="EC" id="2.6.1.42"/>
    </reaction>
</comment>
<keyword evidence="6 17" id="KW-0032">Aminotransferase</keyword>
<dbReference type="SUPFAM" id="SSF56752">
    <property type="entry name" value="D-aminoacid aminotransferase-like PLP-dependent enzymes"/>
    <property type="match status" value="1"/>
</dbReference>
<dbReference type="GO" id="GO:0009098">
    <property type="term" value="P:L-leucine biosynthetic process"/>
    <property type="evidence" value="ECO:0007669"/>
    <property type="project" value="UniProtKB-UniPathway"/>
</dbReference>
<evidence type="ECO:0000256" key="9">
    <source>
        <dbReference type="ARBA" id="ARBA00022898"/>
    </source>
</evidence>
<evidence type="ECO:0000256" key="4">
    <source>
        <dbReference type="ARBA" id="ARBA00005072"/>
    </source>
</evidence>
<dbReference type="NCBIfam" id="NF009897">
    <property type="entry name" value="PRK13357.1"/>
    <property type="match status" value="1"/>
</dbReference>
<dbReference type="InterPro" id="IPR005786">
    <property type="entry name" value="B_amino_transII"/>
</dbReference>
<dbReference type="GO" id="GO:0052656">
    <property type="term" value="F:L-isoleucine-2-oxoglutarate transaminase activity"/>
    <property type="evidence" value="ECO:0007669"/>
    <property type="project" value="RHEA"/>
</dbReference>
<dbReference type="UniPathway" id="UPA00049">
    <property type="reaction ID" value="UER00062"/>
</dbReference>
<evidence type="ECO:0000256" key="5">
    <source>
        <dbReference type="ARBA" id="ARBA00009320"/>
    </source>
</evidence>
<dbReference type="PANTHER" id="PTHR11825:SF44">
    <property type="entry name" value="BRANCHED-CHAIN-AMINO-ACID AMINOTRANSFERASE"/>
    <property type="match status" value="1"/>
</dbReference>
<dbReference type="PANTHER" id="PTHR11825">
    <property type="entry name" value="SUBGROUP IIII AMINOTRANSFERASE"/>
    <property type="match status" value="1"/>
</dbReference>
<dbReference type="PIRSF" id="PIRSF006468">
    <property type="entry name" value="BCAT1"/>
    <property type="match status" value="1"/>
</dbReference>
<keyword evidence="8 17" id="KW-0808">Transferase</keyword>
<keyword evidence="10 17" id="KW-0100">Branched-chain amino acid biosynthesis</keyword>
<evidence type="ECO:0000256" key="12">
    <source>
        <dbReference type="ARBA" id="ARBA00048798"/>
    </source>
</evidence>
<keyword evidence="7 17" id="KW-0028">Amino-acid biosynthesis</keyword>
<evidence type="ECO:0000256" key="1">
    <source>
        <dbReference type="ARBA" id="ARBA00001933"/>
    </source>
</evidence>
<dbReference type="GO" id="GO:0052655">
    <property type="term" value="F:L-valine-2-oxoglutarate transaminase activity"/>
    <property type="evidence" value="ECO:0007669"/>
    <property type="project" value="RHEA"/>
</dbReference>
<dbReference type="Pfam" id="PF01063">
    <property type="entry name" value="Aminotran_4"/>
    <property type="match status" value="1"/>
</dbReference>
<dbReference type="GO" id="GO:0009099">
    <property type="term" value="P:L-valine biosynthetic process"/>
    <property type="evidence" value="ECO:0007669"/>
    <property type="project" value="UniProtKB-UniPathway"/>
</dbReference>
<dbReference type="EC" id="2.6.1.42" evidence="17"/>
<dbReference type="InterPro" id="IPR033939">
    <property type="entry name" value="BCAT_family"/>
</dbReference>
<accession>A0A1G8AWK4</accession>
<dbReference type="Proteomes" id="UP000198923">
    <property type="component" value="Unassembled WGS sequence"/>
</dbReference>
<evidence type="ECO:0000256" key="16">
    <source>
        <dbReference type="RuleBase" id="RU004516"/>
    </source>
</evidence>
<dbReference type="Gene3D" id="3.30.470.10">
    <property type="match status" value="1"/>
</dbReference>
<comment type="pathway">
    <text evidence="3">Amino-acid biosynthesis; L-valine biosynthesis; L-valine from pyruvate: step 4/4.</text>
</comment>
<evidence type="ECO:0000256" key="6">
    <source>
        <dbReference type="ARBA" id="ARBA00022576"/>
    </source>
</evidence>
<sequence>MTSAPQLSFDVQLNANGRTPAEREQVLANPGFGQTFTDHMISVDYTEGRGWHDAGLVPYAPLTLDPATAVFHYAQEFFEGLKAYRQGNGSVVSFRPYANAARFNLSAQRMAMPELPESVFVESLELLVQTDREWVPTTEGHSLYLRPFMIATQVGLGVNYPSKTYRYLAIASPAASYFSGGVTPVSVWLSTEYTRAAPGGTGAAKCGGNYAAAFVAQRQAVAQGCDQVVWLDSHEHRWVEEMGGMNLFFVRGDKLFTPALTGTLLPGITRDSILTLAAELGLKAEEGRLSIEEWQSGCESGEISEVFACGTAAVVTPVGSVKGADRAWTVGDGTPGPVTLKVREELVGIQYGTRPDTHNWIHKIC</sequence>
<evidence type="ECO:0000256" key="13">
    <source>
        <dbReference type="ARBA" id="ARBA00049229"/>
    </source>
</evidence>
<dbReference type="UniPathway" id="UPA00047">
    <property type="reaction ID" value="UER00058"/>
</dbReference>
<dbReference type="EMBL" id="FNCN01000013">
    <property type="protein sequence ID" value="SDH25183.1"/>
    <property type="molecule type" value="Genomic_DNA"/>
</dbReference>
<dbReference type="InterPro" id="IPR043131">
    <property type="entry name" value="BCAT-like_N"/>
</dbReference>
<proteinExistence type="inferred from homology"/>